<dbReference type="STRING" id="1280953.HOC_01475"/>
<dbReference type="InterPro" id="IPR009061">
    <property type="entry name" value="DNA-bd_dom_put_sf"/>
</dbReference>
<sequence length="109" mass="12250">MRGRIFPLKIGAASGILIASDKTSGKEIPMNKQDKTLPMAANDNDLFNVVEAAAFLRLKRSTLDHYRCEGRGPIYRKHGTRVFYTRASLLAWSEAQMFSSTSSRVQRTK</sequence>
<gene>
    <name evidence="2" type="ORF">HOC_01475</name>
</gene>
<dbReference type="PATRIC" id="fig|1280953.3.peg.296"/>
<dbReference type="eggNOG" id="COG3311">
    <property type="taxonomic scope" value="Bacteria"/>
</dbReference>
<evidence type="ECO:0000259" key="1">
    <source>
        <dbReference type="Pfam" id="PF12728"/>
    </source>
</evidence>
<reference evidence="2 3" key="1">
    <citation type="journal article" date="2014" name="Antonie Van Leeuwenhoek">
        <title>Hyphomonas beringensis sp. nov. and Hyphomonas chukchiensis sp. nov., isolated from surface seawater of the Bering Sea and Chukchi Sea.</title>
        <authorList>
            <person name="Li C."/>
            <person name="Lai Q."/>
            <person name="Li G."/>
            <person name="Dong C."/>
            <person name="Wang J."/>
            <person name="Liao Y."/>
            <person name="Shao Z."/>
        </authorList>
    </citation>
    <scope>NUCLEOTIDE SEQUENCE [LARGE SCALE GENOMIC DNA]</scope>
    <source>
        <strain evidence="2 3">SCH89</strain>
    </source>
</reference>
<dbReference type="AlphaFoldDB" id="A0A059GCH2"/>
<name>A0A059GCH2_9PROT</name>
<comment type="caution">
    <text evidence="2">The sequence shown here is derived from an EMBL/GenBank/DDBJ whole genome shotgun (WGS) entry which is preliminary data.</text>
</comment>
<dbReference type="EMBL" id="ARYL01000001">
    <property type="protein sequence ID" value="KDA04512.1"/>
    <property type="molecule type" value="Genomic_DNA"/>
</dbReference>
<proteinExistence type="predicted"/>
<protein>
    <recommendedName>
        <fullName evidence="1">Helix-turn-helix domain-containing protein</fullName>
    </recommendedName>
</protein>
<accession>A0A059GCH2</accession>
<dbReference type="SUPFAM" id="SSF46955">
    <property type="entry name" value="Putative DNA-binding domain"/>
    <property type="match status" value="1"/>
</dbReference>
<dbReference type="Proteomes" id="UP000024942">
    <property type="component" value="Unassembled WGS sequence"/>
</dbReference>
<keyword evidence="3" id="KW-1185">Reference proteome</keyword>
<dbReference type="InterPro" id="IPR041657">
    <property type="entry name" value="HTH_17"/>
</dbReference>
<organism evidence="2 3">
    <name type="scientific">Hyphomonas oceanitis SCH89</name>
    <dbReference type="NCBI Taxonomy" id="1280953"/>
    <lineage>
        <taxon>Bacteria</taxon>
        <taxon>Pseudomonadati</taxon>
        <taxon>Pseudomonadota</taxon>
        <taxon>Alphaproteobacteria</taxon>
        <taxon>Hyphomonadales</taxon>
        <taxon>Hyphomonadaceae</taxon>
        <taxon>Hyphomonas</taxon>
    </lineage>
</organism>
<evidence type="ECO:0000313" key="2">
    <source>
        <dbReference type="EMBL" id="KDA04512.1"/>
    </source>
</evidence>
<evidence type="ECO:0000313" key="3">
    <source>
        <dbReference type="Proteomes" id="UP000024942"/>
    </source>
</evidence>
<dbReference type="Pfam" id="PF12728">
    <property type="entry name" value="HTH_17"/>
    <property type="match status" value="1"/>
</dbReference>
<feature type="domain" description="Helix-turn-helix" evidence="1">
    <location>
        <begin position="47"/>
        <end position="96"/>
    </location>
</feature>